<accession>A0A507QMK9</accession>
<protein>
    <recommendedName>
        <fullName evidence="4">N-acetyltransferase domain-containing protein</fullName>
    </recommendedName>
</protein>
<evidence type="ECO:0008006" key="4">
    <source>
        <dbReference type="Google" id="ProtNLM"/>
    </source>
</evidence>
<evidence type="ECO:0000313" key="3">
    <source>
        <dbReference type="Proteomes" id="UP000319663"/>
    </source>
</evidence>
<keyword evidence="3" id="KW-1185">Reference proteome</keyword>
<proteinExistence type="predicted"/>
<reference evidence="2 3" key="1">
    <citation type="submission" date="2019-06" db="EMBL/GenBank/DDBJ databases">
        <title>Wine fermentation using esterase from Monascus purpureus.</title>
        <authorList>
            <person name="Geng C."/>
            <person name="Zhang Y."/>
        </authorList>
    </citation>
    <scope>NUCLEOTIDE SEQUENCE [LARGE SCALE GENOMIC DNA]</scope>
    <source>
        <strain evidence="2">HQ1</strain>
    </source>
</reference>
<dbReference type="Proteomes" id="UP000319663">
    <property type="component" value="Unassembled WGS sequence"/>
</dbReference>
<evidence type="ECO:0000256" key="1">
    <source>
        <dbReference type="SAM" id="MobiDB-lite"/>
    </source>
</evidence>
<dbReference type="SUPFAM" id="SSF55729">
    <property type="entry name" value="Acyl-CoA N-acyltransferases (Nat)"/>
    <property type="match status" value="1"/>
</dbReference>
<gene>
    <name evidence="2" type="ORF">MPDQ_001411</name>
</gene>
<dbReference type="Gene3D" id="3.40.630.30">
    <property type="match status" value="1"/>
</dbReference>
<organism evidence="2 3">
    <name type="scientific">Monascus purpureus</name>
    <name type="common">Red mold</name>
    <name type="synonym">Monascus anka</name>
    <dbReference type="NCBI Taxonomy" id="5098"/>
    <lineage>
        <taxon>Eukaryota</taxon>
        <taxon>Fungi</taxon>
        <taxon>Dikarya</taxon>
        <taxon>Ascomycota</taxon>
        <taxon>Pezizomycotina</taxon>
        <taxon>Eurotiomycetes</taxon>
        <taxon>Eurotiomycetidae</taxon>
        <taxon>Eurotiales</taxon>
        <taxon>Aspergillaceae</taxon>
        <taxon>Monascus</taxon>
    </lineage>
</organism>
<comment type="caution">
    <text evidence="2">The sequence shown here is derived from an EMBL/GenBank/DDBJ whole genome shotgun (WGS) entry which is preliminary data.</text>
</comment>
<evidence type="ECO:0000313" key="2">
    <source>
        <dbReference type="EMBL" id="TQB69748.1"/>
    </source>
</evidence>
<dbReference type="AlphaFoldDB" id="A0A507QMK9"/>
<feature type="region of interest" description="Disordered" evidence="1">
    <location>
        <begin position="1"/>
        <end position="92"/>
    </location>
</feature>
<name>A0A507QMK9_MONPU</name>
<dbReference type="EMBL" id="VIFY01000138">
    <property type="protein sequence ID" value="TQB69748.1"/>
    <property type="molecule type" value="Genomic_DNA"/>
</dbReference>
<sequence>MSTSGGSDEIVLARFRRKHHNAQGPHGSRVGNPSWQSPRRDEPNNANNSSVRDDQVPTPEPHTKYASNAGPSQPRTPAKGPNDKFKVAPPEALAELKKYQQQVVKEAHLNRFNDDSSPDISPKFLARVREGPGTDPKSEIYQEIENRRHTPGYLPTIKVTADNRNASLNIESCDEGSESEYNEFVFEDAARTSASERYKAQWILYADSPRAYPKVENGKIVLSSEPTPGHEYVLVAPEEDGLKSHHPRANKPQVGPETHSWADVFFADWEYRPRSCSSYEAFRDTFRRWLDATIGVCHKVDIYHQAYFDGTAHSDGMRSLYLPDIETSLVLLDMENEETRLHAHETSEGYCHNLDLYIKKEKEAEATKKKAQRQAYLKASQYVPVPSPKSPSANVYLRPVKTDDIPGLLEVFNWYIKKTTLPTNITLMSSTDARQLIENCKQERLPFLVAAERRTGLAARNIEHSNERIFGYALAKDFVGQMSTGRFTVELQLFVREDKKYKGIGRSLMDKLLEVCDATYNPQKGYFFDSSLEDRPGYFPGGRRKLARLIIAYTYPNEDEFEYEQIKAWLGKYRFKEQGLLKGVRVKFEKFLNVSFLVRDVGPAPDSLLVS</sequence>
<dbReference type="OrthoDB" id="2129362at2759"/>
<feature type="compositionally biased region" description="Polar residues" evidence="1">
    <location>
        <begin position="65"/>
        <end position="75"/>
    </location>
</feature>
<dbReference type="InterPro" id="IPR016181">
    <property type="entry name" value="Acyl_CoA_acyltransferase"/>
</dbReference>